<feature type="coiled-coil region" evidence="1">
    <location>
        <begin position="54"/>
        <end position="81"/>
    </location>
</feature>
<comment type="caution">
    <text evidence="3">The sequence shown here is derived from an EMBL/GenBank/DDBJ whole genome shotgun (WGS) entry which is preliminary data.</text>
</comment>
<dbReference type="AlphaFoldDB" id="A0A6N8FQ10"/>
<dbReference type="EMBL" id="WOCA01000034">
    <property type="protein sequence ID" value="MUK90824.1"/>
    <property type="molecule type" value="Genomic_DNA"/>
</dbReference>
<keyword evidence="2" id="KW-1133">Transmembrane helix</keyword>
<feature type="transmembrane region" description="Helical" evidence="2">
    <location>
        <begin position="5"/>
        <end position="22"/>
    </location>
</feature>
<keyword evidence="2" id="KW-0812">Transmembrane</keyword>
<accession>A0A6N8FQ10</accession>
<organism evidence="3 4">
    <name type="scientific">Ornithinibacillus caprae</name>
    <dbReference type="NCBI Taxonomy" id="2678566"/>
    <lineage>
        <taxon>Bacteria</taxon>
        <taxon>Bacillati</taxon>
        <taxon>Bacillota</taxon>
        <taxon>Bacilli</taxon>
        <taxon>Bacillales</taxon>
        <taxon>Bacillaceae</taxon>
        <taxon>Ornithinibacillus</taxon>
    </lineage>
</organism>
<evidence type="ECO:0000313" key="4">
    <source>
        <dbReference type="Proteomes" id="UP000469125"/>
    </source>
</evidence>
<protein>
    <submittedName>
        <fullName evidence="3">Uncharacterized protein</fullName>
    </submittedName>
</protein>
<keyword evidence="4" id="KW-1185">Reference proteome</keyword>
<evidence type="ECO:0000313" key="3">
    <source>
        <dbReference type="EMBL" id="MUK90824.1"/>
    </source>
</evidence>
<keyword evidence="1" id="KW-0175">Coiled coil</keyword>
<reference evidence="3 4" key="1">
    <citation type="submission" date="2019-11" db="EMBL/GenBank/DDBJ databases">
        <authorList>
            <person name="Li X."/>
        </authorList>
    </citation>
    <scope>NUCLEOTIDE SEQUENCE [LARGE SCALE GENOMIC DNA]</scope>
    <source>
        <strain evidence="3 4">L9</strain>
    </source>
</reference>
<evidence type="ECO:0000256" key="2">
    <source>
        <dbReference type="SAM" id="Phobius"/>
    </source>
</evidence>
<name>A0A6N8FQ10_9BACI</name>
<evidence type="ECO:0000256" key="1">
    <source>
        <dbReference type="SAM" id="Coils"/>
    </source>
</evidence>
<keyword evidence="2" id="KW-0472">Membrane</keyword>
<proteinExistence type="predicted"/>
<dbReference type="RefSeq" id="WP_155671971.1">
    <property type="nucleotide sequence ID" value="NZ_WOCA01000034.1"/>
</dbReference>
<dbReference type="Proteomes" id="UP000469125">
    <property type="component" value="Unassembled WGS sequence"/>
</dbReference>
<sequence>MRKKYTILIICLTIFLVLVYILNNPSINDNNFNEENNNDQETAKVKNDVNLIENLNLEAENRKLKEEIDLLQSDLFEYKKALISPESNDIALYYESLNPLYKKVTDNKIILLVRNETDDGYRLTISSKEKVLFDNLPDLKNSEIINYTGANGFYSGLIEGNEVNTVTVKENEKSYEAKIVNFTDNISFWYTIYEHKLKSTKDTPDKMKIEAYDKNGNIIWEKSFDGNLGR</sequence>
<gene>
    <name evidence="3" type="ORF">GMD78_20970</name>
</gene>